<comment type="caution">
    <text evidence="2">The sequence shown here is derived from an EMBL/GenBank/DDBJ whole genome shotgun (WGS) entry which is preliminary data.</text>
</comment>
<dbReference type="OrthoDB" id="3357408at2759"/>
<keyword evidence="1" id="KW-1133">Transmembrane helix</keyword>
<feature type="transmembrane region" description="Helical" evidence="1">
    <location>
        <begin position="258"/>
        <end position="277"/>
    </location>
</feature>
<dbReference type="Proteomes" id="UP000053558">
    <property type="component" value="Unassembled WGS sequence"/>
</dbReference>
<feature type="transmembrane region" description="Helical" evidence="1">
    <location>
        <begin position="104"/>
        <end position="123"/>
    </location>
</feature>
<sequence length="342" mass="38199">MGPNGIPLDTAAIVSTTLEGVLYGVSLFLFAVTLWVLLWRDNTVRGLVVKVSVAIALFLLSTAHMTLSVVRVIEGLVIYRDTYPGGPAAFFADVSQWTFAFKSLLWTLQTLIGDGVVIFRCYVAWDSWKAVALPIVMWFGLAVVGGMGTYITSYADENKHNIFAQENGVLATTFLVLSLMTNLSSTSLLIYRLWSIAREVARSTRQHEALEHASTSHLYTYNSVMAPLVRIFADSGLLYSATLISQLVTFVANNRGNYIILDMIMPIISITFFMVIIRVEMCSRDIRLAFMSASGTEMPTFVRPRDGRSYEEYMVEHVSLDQPPYPMKSAQRVRTIDSVVRI</sequence>
<dbReference type="AlphaFoldDB" id="A0A5M3MU71"/>
<evidence type="ECO:0000313" key="2">
    <source>
        <dbReference type="EMBL" id="EIW82600.1"/>
    </source>
</evidence>
<keyword evidence="3" id="KW-1185">Reference proteome</keyword>
<organism evidence="2 3">
    <name type="scientific">Coniophora puteana (strain RWD-64-598)</name>
    <name type="common">Brown rot fungus</name>
    <dbReference type="NCBI Taxonomy" id="741705"/>
    <lineage>
        <taxon>Eukaryota</taxon>
        <taxon>Fungi</taxon>
        <taxon>Dikarya</taxon>
        <taxon>Basidiomycota</taxon>
        <taxon>Agaricomycotina</taxon>
        <taxon>Agaricomycetes</taxon>
        <taxon>Agaricomycetidae</taxon>
        <taxon>Boletales</taxon>
        <taxon>Coniophorineae</taxon>
        <taxon>Coniophoraceae</taxon>
        <taxon>Coniophora</taxon>
    </lineage>
</organism>
<feature type="transmembrane region" description="Helical" evidence="1">
    <location>
        <begin position="20"/>
        <end position="39"/>
    </location>
</feature>
<feature type="transmembrane region" description="Helical" evidence="1">
    <location>
        <begin position="130"/>
        <end position="151"/>
    </location>
</feature>
<keyword evidence="1" id="KW-0812">Transmembrane</keyword>
<dbReference type="RefSeq" id="XP_007766622.1">
    <property type="nucleotide sequence ID" value="XM_007768432.1"/>
</dbReference>
<reference evidence="3" key="1">
    <citation type="journal article" date="2012" name="Science">
        <title>The Paleozoic origin of enzymatic lignin decomposition reconstructed from 31 fungal genomes.</title>
        <authorList>
            <person name="Floudas D."/>
            <person name="Binder M."/>
            <person name="Riley R."/>
            <person name="Barry K."/>
            <person name="Blanchette R.A."/>
            <person name="Henrissat B."/>
            <person name="Martinez A.T."/>
            <person name="Otillar R."/>
            <person name="Spatafora J.W."/>
            <person name="Yadav J.S."/>
            <person name="Aerts A."/>
            <person name="Benoit I."/>
            <person name="Boyd A."/>
            <person name="Carlson A."/>
            <person name="Copeland A."/>
            <person name="Coutinho P.M."/>
            <person name="de Vries R.P."/>
            <person name="Ferreira P."/>
            <person name="Findley K."/>
            <person name="Foster B."/>
            <person name="Gaskell J."/>
            <person name="Glotzer D."/>
            <person name="Gorecki P."/>
            <person name="Heitman J."/>
            <person name="Hesse C."/>
            <person name="Hori C."/>
            <person name="Igarashi K."/>
            <person name="Jurgens J.A."/>
            <person name="Kallen N."/>
            <person name="Kersten P."/>
            <person name="Kohler A."/>
            <person name="Kuees U."/>
            <person name="Kumar T.K.A."/>
            <person name="Kuo A."/>
            <person name="LaButti K."/>
            <person name="Larrondo L.F."/>
            <person name="Lindquist E."/>
            <person name="Ling A."/>
            <person name="Lombard V."/>
            <person name="Lucas S."/>
            <person name="Lundell T."/>
            <person name="Martin R."/>
            <person name="McLaughlin D.J."/>
            <person name="Morgenstern I."/>
            <person name="Morin E."/>
            <person name="Murat C."/>
            <person name="Nagy L.G."/>
            <person name="Nolan M."/>
            <person name="Ohm R.A."/>
            <person name="Patyshakuliyeva A."/>
            <person name="Rokas A."/>
            <person name="Ruiz-Duenas F.J."/>
            <person name="Sabat G."/>
            <person name="Salamov A."/>
            <person name="Samejima M."/>
            <person name="Schmutz J."/>
            <person name="Slot J.C."/>
            <person name="St John F."/>
            <person name="Stenlid J."/>
            <person name="Sun H."/>
            <person name="Sun S."/>
            <person name="Syed K."/>
            <person name="Tsang A."/>
            <person name="Wiebenga A."/>
            <person name="Young D."/>
            <person name="Pisabarro A."/>
            <person name="Eastwood D.C."/>
            <person name="Martin F."/>
            <person name="Cullen D."/>
            <person name="Grigoriev I.V."/>
            <person name="Hibbett D.S."/>
        </authorList>
    </citation>
    <scope>NUCLEOTIDE SEQUENCE [LARGE SCALE GENOMIC DNA]</scope>
    <source>
        <strain evidence="3">RWD-64-598 SS2</strain>
    </source>
</reference>
<feature type="transmembrane region" description="Helical" evidence="1">
    <location>
        <begin position="231"/>
        <end position="252"/>
    </location>
</feature>
<evidence type="ECO:0000256" key="1">
    <source>
        <dbReference type="SAM" id="Phobius"/>
    </source>
</evidence>
<evidence type="ECO:0000313" key="3">
    <source>
        <dbReference type="Proteomes" id="UP000053558"/>
    </source>
</evidence>
<feature type="transmembrane region" description="Helical" evidence="1">
    <location>
        <begin position="51"/>
        <end position="73"/>
    </location>
</feature>
<feature type="transmembrane region" description="Helical" evidence="1">
    <location>
        <begin position="171"/>
        <end position="194"/>
    </location>
</feature>
<name>A0A5M3MU71_CONPW</name>
<gene>
    <name evidence="2" type="ORF">CONPUDRAFT_163727</name>
</gene>
<dbReference type="GeneID" id="19204975"/>
<proteinExistence type="predicted"/>
<accession>A0A5M3MU71</accession>
<dbReference type="KEGG" id="cput:CONPUDRAFT_163727"/>
<dbReference type="EMBL" id="JH711576">
    <property type="protein sequence ID" value="EIW82600.1"/>
    <property type="molecule type" value="Genomic_DNA"/>
</dbReference>
<protein>
    <submittedName>
        <fullName evidence="2">Uncharacterized protein</fullName>
    </submittedName>
</protein>
<keyword evidence="1" id="KW-0472">Membrane</keyword>